<dbReference type="EMBL" id="ON649700">
    <property type="protein sequence ID" value="UVF62405.1"/>
    <property type="molecule type" value="Genomic_DNA"/>
</dbReference>
<sequence length="114" mass="12030">MANGSQITIHSGDVGTIIKGTAKTRTNGTDTVIDLNDCSSIIITLRDPDGNATTHTATAVNVDGGTDGIWKFTTSTAIFADNPGFWQVQAKYTFATGNIFYSNIKTINIGETVA</sequence>
<keyword evidence="1" id="KW-0675">Receptor</keyword>
<protein>
    <submittedName>
        <fullName evidence="1">Receptor-binding protein</fullName>
    </submittedName>
</protein>
<name>A0A976UBG1_9CAUD</name>
<dbReference type="Proteomes" id="UP001157003">
    <property type="component" value="Segment"/>
</dbReference>
<accession>A0A976UBG1</accession>
<organism evidence="1 2">
    <name type="scientific">Nitrososphaeria virus YSH_174770</name>
    <dbReference type="NCBI Taxonomy" id="3071322"/>
    <lineage>
        <taxon>Viruses</taxon>
        <taxon>Duplodnaviria</taxon>
        <taxon>Heunggongvirae</taxon>
        <taxon>Uroviricota</taxon>
        <taxon>Caudoviricetes</taxon>
        <taxon>Juravirales</taxon>
        <taxon>Yangangviridae</taxon>
        <taxon>Senitvirus</taxon>
        <taxon>Senitvirus yangshanense</taxon>
    </lineage>
</organism>
<proteinExistence type="predicted"/>
<keyword evidence="2" id="KW-1185">Reference proteome</keyword>
<evidence type="ECO:0000313" key="2">
    <source>
        <dbReference type="Proteomes" id="UP001157003"/>
    </source>
</evidence>
<reference evidence="1 2" key="1">
    <citation type="submission" date="2022-05" db="EMBL/GenBank/DDBJ databases">
        <title>Diverse viruses of marine archaea discovered using metagenomics.</title>
        <authorList>
            <person name="Zhou Y."/>
        </authorList>
    </citation>
    <scope>NUCLEOTIDE SEQUENCE [LARGE SCALE GENOMIC DNA]</scope>
    <source>
        <strain evidence="1">YSH_174770</strain>
    </source>
</reference>
<evidence type="ECO:0000313" key="1">
    <source>
        <dbReference type="EMBL" id="UVF62405.1"/>
    </source>
</evidence>